<comment type="similarity">
    <text evidence="1">Belongs to the phosphate acetyltransferase and butyryltransferase family.</text>
</comment>
<dbReference type="PIRSF" id="PIRSF000428">
    <property type="entry name" value="P_Ac_trans"/>
    <property type="match status" value="1"/>
</dbReference>
<keyword evidence="3 5" id="KW-0012">Acyltransferase</keyword>
<reference evidence="5 6" key="1">
    <citation type="submission" date="2015-09" db="EMBL/GenBank/DDBJ databases">
        <title>Draft Genome Sequence of Bradyrhizobium manausense Strain BR 3351T, a Novel Symbiotic Nitrogen-Fixing Alphaproteobacterium Isolated from Brazilian Amazon Rain Forest.</title>
        <authorList>
            <person name="De Araujo J.L."/>
            <person name="Zilli J.E."/>
        </authorList>
    </citation>
    <scope>NUCLEOTIDE SEQUENCE [LARGE SCALE GENOMIC DNA]</scope>
    <source>
        <strain evidence="5 6">BR3351</strain>
    </source>
</reference>
<evidence type="ECO:0000313" key="6">
    <source>
        <dbReference type="Proteomes" id="UP000051936"/>
    </source>
</evidence>
<accession>A0A0R3D8X8</accession>
<dbReference type="Pfam" id="PF01515">
    <property type="entry name" value="PTA_PTB"/>
    <property type="match status" value="1"/>
</dbReference>
<dbReference type="NCBIfam" id="NF006045">
    <property type="entry name" value="PRK08190.1"/>
    <property type="match status" value="1"/>
</dbReference>
<sequence length="319" mass="33584">MPEVSSTQQDRYHELFKHCAELEPVHAAVADPCDRASLEAAIRASETRLINPILVGPEKSIRSVAEAASLDLTACEIVDCPPGAAAAAAAVALAREGKAEVIIKGSLRANELLHEAVMAGTGLRTERRMSHAFVMDIPSYASPLIITDAGINIFPSLAEKRDICQNAIDLANVLRFDEPRLAILSAVEHVTKKIPSTVEAAALCKMADRGQISGALVDGPLAFDTAVSAEAAQQEHISSPVAGRANILLVPDIESGNMLVKQLMFMSGAVGAAIVLGARVPIVLTSSSDKLRTRLASATVALLLAHAKRRSMRVLPAAG</sequence>
<keyword evidence="6" id="KW-1185">Reference proteome</keyword>
<dbReference type="PANTHER" id="PTHR43356">
    <property type="entry name" value="PHOSPHATE ACETYLTRANSFERASE"/>
    <property type="match status" value="1"/>
</dbReference>
<comment type="caution">
    <text evidence="5">The sequence shown here is derived from an EMBL/GenBank/DDBJ whole genome shotgun (WGS) entry which is preliminary data.</text>
</comment>
<evidence type="ECO:0000256" key="3">
    <source>
        <dbReference type="ARBA" id="ARBA00023315"/>
    </source>
</evidence>
<dbReference type="InterPro" id="IPR050500">
    <property type="entry name" value="Phos_Acetyltrans/Butyryltrans"/>
</dbReference>
<proteinExistence type="inferred from homology"/>
<evidence type="ECO:0000256" key="1">
    <source>
        <dbReference type="ARBA" id="ARBA00005656"/>
    </source>
</evidence>
<dbReference type="GO" id="GO:0008959">
    <property type="term" value="F:phosphate acetyltransferase activity"/>
    <property type="evidence" value="ECO:0007669"/>
    <property type="project" value="UniProtKB-EC"/>
</dbReference>
<dbReference type="SUPFAM" id="SSF53659">
    <property type="entry name" value="Isocitrate/Isopropylmalate dehydrogenase-like"/>
    <property type="match status" value="1"/>
</dbReference>
<dbReference type="EC" id="2.3.1.8" evidence="5"/>
<gene>
    <name evidence="5" type="ORF">AOQ71_30995</name>
</gene>
<evidence type="ECO:0000259" key="4">
    <source>
        <dbReference type="Pfam" id="PF01515"/>
    </source>
</evidence>
<name>A0A0R3D8X8_9BRAD</name>
<keyword evidence="2 5" id="KW-0808">Transferase</keyword>
<dbReference type="EMBL" id="LJYG01000108">
    <property type="protein sequence ID" value="KRQ03746.1"/>
    <property type="molecule type" value="Genomic_DNA"/>
</dbReference>
<dbReference type="Gene3D" id="3.40.718.10">
    <property type="entry name" value="Isopropylmalate Dehydrogenase"/>
    <property type="match status" value="1"/>
</dbReference>
<feature type="domain" description="Phosphate acetyl/butaryl transferase" evidence="4">
    <location>
        <begin position="87"/>
        <end position="298"/>
    </location>
</feature>
<evidence type="ECO:0000256" key="2">
    <source>
        <dbReference type="ARBA" id="ARBA00022679"/>
    </source>
</evidence>
<dbReference type="Proteomes" id="UP000051936">
    <property type="component" value="Unassembled WGS sequence"/>
</dbReference>
<dbReference type="AlphaFoldDB" id="A0A0R3D8X8"/>
<dbReference type="NCBIfam" id="NF008852">
    <property type="entry name" value="PRK11890.1"/>
    <property type="match status" value="1"/>
</dbReference>
<dbReference type="InterPro" id="IPR002505">
    <property type="entry name" value="PTA_PTB"/>
</dbReference>
<dbReference type="STRING" id="989370.AOQ71_30995"/>
<protein>
    <submittedName>
        <fullName evidence="5">Phosphate acetyltransferase</fullName>
        <ecNumber evidence="5">2.3.1.8</ecNumber>
    </submittedName>
</protein>
<dbReference type="PANTHER" id="PTHR43356:SF2">
    <property type="entry name" value="PHOSPHATE ACETYLTRANSFERASE"/>
    <property type="match status" value="1"/>
</dbReference>
<dbReference type="InterPro" id="IPR012147">
    <property type="entry name" value="P_Ac_Bu_trans"/>
</dbReference>
<evidence type="ECO:0000313" key="5">
    <source>
        <dbReference type="EMBL" id="KRQ03746.1"/>
    </source>
</evidence>
<organism evidence="5 6">
    <name type="scientific">Bradyrhizobium manausense</name>
    <dbReference type="NCBI Taxonomy" id="989370"/>
    <lineage>
        <taxon>Bacteria</taxon>
        <taxon>Pseudomonadati</taxon>
        <taxon>Pseudomonadota</taxon>
        <taxon>Alphaproteobacteria</taxon>
        <taxon>Hyphomicrobiales</taxon>
        <taxon>Nitrobacteraceae</taxon>
        <taxon>Bradyrhizobium</taxon>
    </lineage>
</organism>